<protein>
    <submittedName>
        <fullName evidence="1">Uncharacterized protein</fullName>
    </submittedName>
</protein>
<sequence length="152" mass="17536">MNQQKFAQMVREFPFITNILTTQGLSADRIGEIVVARGDRNLIEIEPSAWAHDAGEYGDHEGYRSFWFVTTGEVGKFKSSWYRSITPHGSRAEEDTTPIGSQLLSLNRDVQFIVEIHEEHWDWEDETPSIVIYKMGGFDWRSYARPEQVAHS</sequence>
<evidence type="ECO:0000313" key="2">
    <source>
        <dbReference type="Proteomes" id="UP000176494"/>
    </source>
</evidence>
<organism evidence="1 2">
    <name type="scientific">Candidatus Vogelbacteria bacterium GWA1_51_14</name>
    <dbReference type="NCBI Taxonomy" id="1802435"/>
    <lineage>
        <taxon>Bacteria</taxon>
        <taxon>Candidatus Vogeliibacteriota</taxon>
    </lineage>
</organism>
<dbReference type="AlphaFoldDB" id="A0A1G2Q9D4"/>
<reference evidence="1 2" key="1">
    <citation type="journal article" date="2016" name="Nat. Commun.">
        <title>Thousands of microbial genomes shed light on interconnected biogeochemical processes in an aquifer system.</title>
        <authorList>
            <person name="Anantharaman K."/>
            <person name="Brown C.T."/>
            <person name="Hug L.A."/>
            <person name="Sharon I."/>
            <person name="Castelle C.J."/>
            <person name="Probst A.J."/>
            <person name="Thomas B.C."/>
            <person name="Singh A."/>
            <person name="Wilkins M.J."/>
            <person name="Karaoz U."/>
            <person name="Brodie E.L."/>
            <person name="Williams K.H."/>
            <person name="Hubbard S.S."/>
            <person name="Banfield J.F."/>
        </authorList>
    </citation>
    <scope>NUCLEOTIDE SEQUENCE [LARGE SCALE GENOMIC DNA]</scope>
</reference>
<dbReference type="Proteomes" id="UP000176494">
    <property type="component" value="Unassembled WGS sequence"/>
</dbReference>
<comment type="caution">
    <text evidence="1">The sequence shown here is derived from an EMBL/GenBank/DDBJ whole genome shotgun (WGS) entry which is preliminary data.</text>
</comment>
<accession>A0A1G2Q9D4</accession>
<evidence type="ECO:0000313" key="1">
    <source>
        <dbReference type="EMBL" id="OHA57063.1"/>
    </source>
</evidence>
<proteinExistence type="predicted"/>
<dbReference type="EMBL" id="MHTG01000022">
    <property type="protein sequence ID" value="OHA57063.1"/>
    <property type="molecule type" value="Genomic_DNA"/>
</dbReference>
<gene>
    <name evidence="1" type="ORF">A2114_02155</name>
</gene>
<name>A0A1G2Q9D4_9BACT</name>